<evidence type="ECO:0000313" key="3">
    <source>
        <dbReference type="Proteomes" id="UP000499080"/>
    </source>
</evidence>
<keyword evidence="3" id="KW-1185">Reference proteome</keyword>
<evidence type="ECO:0000313" key="2">
    <source>
        <dbReference type="EMBL" id="GBM11623.1"/>
    </source>
</evidence>
<keyword evidence="1" id="KW-0472">Membrane</keyword>
<dbReference type="AlphaFoldDB" id="A0A4Y2D4I7"/>
<protein>
    <submittedName>
        <fullName evidence="2">Uncharacterized protein</fullName>
    </submittedName>
</protein>
<feature type="transmembrane region" description="Helical" evidence="1">
    <location>
        <begin position="30"/>
        <end position="48"/>
    </location>
</feature>
<proteinExistence type="predicted"/>
<accession>A0A4Y2D4I7</accession>
<keyword evidence="1" id="KW-0812">Transmembrane</keyword>
<evidence type="ECO:0000256" key="1">
    <source>
        <dbReference type="SAM" id="Phobius"/>
    </source>
</evidence>
<dbReference type="EMBL" id="BGPR01000302">
    <property type="protein sequence ID" value="GBM11623.1"/>
    <property type="molecule type" value="Genomic_DNA"/>
</dbReference>
<comment type="caution">
    <text evidence="2">The sequence shown here is derived from an EMBL/GenBank/DDBJ whole genome shotgun (WGS) entry which is preliminary data.</text>
</comment>
<gene>
    <name evidence="2" type="ORF">AVEN_16941_1</name>
</gene>
<organism evidence="2 3">
    <name type="scientific">Araneus ventricosus</name>
    <name type="common">Orbweaver spider</name>
    <name type="synonym">Epeira ventricosa</name>
    <dbReference type="NCBI Taxonomy" id="182803"/>
    <lineage>
        <taxon>Eukaryota</taxon>
        <taxon>Metazoa</taxon>
        <taxon>Ecdysozoa</taxon>
        <taxon>Arthropoda</taxon>
        <taxon>Chelicerata</taxon>
        <taxon>Arachnida</taxon>
        <taxon>Araneae</taxon>
        <taxon>Araneomorphae</taxon>
        <taxon>Entelegynae</taxon>
        <taxon>Araneoidea</taxon>
        <taxon>Araneidae</taxon>
        <taxon>Araneus</taxon>
    </lineage>
</organism>
<name>A0A4Y2D4I7_ARAVE</name>
<sequence length="102" mass="11942">MKEDQIVCTCQTFGQQVRPVEVVSYDAGPYIYITLYYTTCILVFRAIWHRFWAARVLVACGFSSDYTWKLCELNIRCRVKVDSSVTMHCYVISHRLVVLYLS</sequence>
<reference evidence="2 3" key="1">
    <citation type="journal article" date="2019" name="Sci. Rep.">
        <title>Orb-weaving spider Araneus ventricosus genome elucidates the spidroin gene catalogue.</title>
        <authorList>
            <person name="Kono N."/>
            <person name="Nakamura H."/>
            <person name="Ohtoshi R."/>
            <person name="Moran D.A.P."/>
            <person name="Shinohara A."/>
            <person name="Yoshida Y."/>
            <person name="Fujiwara M."/>
            <person name="Mori M."/>
            <person name="Tomita M."/>
            <person name="Arakawa K."/>
        </authorList>
    </citation>
    <scope>NUCLEOTIDE SEQUENCE [LARGE SCALE GENOMIC DNA]</scope>
</reference>
<dbReference type="Proteomes" id="UP000499080">
    <property type="component" value="Unassembled WGS sequence"/>
</dbReference>
<keyword evidence="1" id="KW-1133">Transmembrane helix</keyword>